<feature type="transmembrane region" description="Helical" evidence="1">
    <location>
        <begin position="372"/>
        <end position="393"/>
    </location>
</feature>
<reference evidence="3" key="1">
    <citation type="journal article" date="2019" name="Int. J. Syst. Evol. Microbiol.">
        <title>The Global Catalogue of Microorganisms (GCM) 10K type strain sequencing project: providing services to taxonomists for standard genome sequencing and annotation.</title>
        <authorList>
            <consortium name="The Broad Institute Genomics Platform"/>
            <consortium name="The Broad Institute Genome Sequencing Center for Infectious Disease"/>
            <person name="Wu L."/>
            <person name="Ma J."/>
        </authorList>
    </citation>
    <scope>NUCLEOTIDE SEQUENCE [LARGE SCALE GENOMIC DNA]</scope>
    <source>
        <strain evidence="3">CCM 7427</strain>
    </source>
</reference>
<evidence type="ECO:0000313" key="3">
    <source>
        <dbReference type="Proteomes" id="UP001597521"/>
    </source>
</evidence>
<sequence>MAGIGFALQKLSSRNSLASRSMAGAHAVLIASGPWIVIMSGLAILYFLSRPVLEGSELTTFSILVIYSFALSLVITAPISMEATLRVSALLYRRRFERVQDVYLGALVVATLAALAIGMFFVFVLLDLEPGITAAAIVCIVQVSHLWLAMAFVAAIKQYAAVTSAFAIGLSCSVVFGVAAARLGYGPAGMLVGFSIGLAVAFCVLNFLILRTFPAERRPLRDTAASLLSQRPLSATFFAASLAGALAVWIDKIVVWHSAEAASVQQGLLYAPRYDSPMFIAYLSIVPVMSVYVVWLETTFFDSYRHYRDIVQSGGTLRQLEEQRRILARDTVDALFTAFLVQLAISAALAILAPVIASWIGLPHDAATVLRLAFLGASFHLLFQASCSVILFVQYGRVFLILQVLFLGLNGAITALMLASPDHLGMGYLLASVAGGIAAYAAMRRTLSGLHRLTFITNNPSVAR</sequence>
<evidence type="ECO:0000313" key="2">
    <source>
        <dbReference type="EMBL" id="MFD2648852.1"/>
    </source>
</evidence>
<dbReference type="InterPro" id="IPR031617">
    <property type="entry name" value="PelG"/>
</dbReference>
<keyword evidence="1" id="KW-0812">Transmembrane</keyword>
<organism evidence="2 3">
    <name type="scientific">Devosia albogilva</name>
    <dbReference type="NCBI Taxonomy" id="429726"/>
    <lineage>
        <taxon>Bacteria</taxon>
        <taxon>Pseudomonadati</taxon>
        <taxon>Pseudomonadota</taxon>
        <taxon>Alphaproteobacteria</taxon>
        <taxon>Hyphomicrobiales</taxon>
        <taxon>Devosiaceae</taxon>
        <taxon>Devosia</taxon>
    </lineage>
</organism>
<dbReference type="EMBL" id="JBHUNP010000001">
    <property type="protein sequence ID" value="MFD2648852.1"/>
    <property type="molecule type" value="Genomic_DNA"/>
</dbReference>
<name>A0ABW5QMQ3_9HYPH</name>
<feature type="transmembrane region" description="Helical" evidence="1">
    <location>
        <begin position="60"/>
        <end position="81"/>
    </location>
</feature>
<gene>
    <name evidence="2" type="primary">pelG</name>
    <name evidence="2" type="ORF">ACFSX5_13765</name>
</gene>
<feature type="transmembrane region" description="Helical" evidence="1">
    <location>
        <begin position="102"/>
        <end position="126"/>
    </location>
</feature>
<evidence type="ECO:0000256" key="1">
    <source>
        <dbReference type="SAM" id="Phobius"/>
    </source>
</evidence>
<comment type="caution">
    <text evidence="2">The sequence shown here is derived from an EMBL/GenBank/DDBJ whole genome shotgun (WGS) entry which is preliminary data.</text>
</comment>
<dbReference type="Pfam" id="PF16933">
    <property type="entry name" value="PelG"/>
    <property type="match status" value="1"/>
</dbReference>
<protein>
    <submittedName>
        <fullName evidence="2">Exopolysaccharide Pel transporter PelG</fullName>
    </submittedName>
</protein>
<feature type="transmembrane region" description="Helical" evidence="1">
    <location>
        <begin position="231"/>
        <end position="250"/>
    </location>
</feature>
<dbReference type="RefSeq" id="WP_386834181.1">
    <property type="nucleotide sequence ID" value="NZ_JBHUNP010000001.1"/>
</dbReference>
<accession>A0ABW5QMQ3</accession>
<keyword evidence="1" id="KW-1133">Transmembrane helix</keyword>
<feature type="transmembrane region" description="Helical" evidence="1">
    <location>
        <begin position="334"/>
        <end position="360"/>
    </location>
</feature>
<feature type="transmembrane region" description="Helical" evidence="1">
    <location>
        <begin position="191"/>
        <end position="210"/>
    </location>
</feature>
<feature type="transmembrane region" description="Helical" evidence="1">
    <location>
        <begin position="165"/>
        <end position="185"/>
    </location>
</feature>
<feature type="transmembrane region" description="Helical" evidence="1">
    <location>
        <begin position="400"/>
        <end position="419"/>
    </location>
</feature>
<feature type="transmembrane region" description="Helical" evidence="1">
    <location>
        <begin position="279"/>
        <end position="298"/>
    </location>
</feature>
<dbReference type="Proteomes" id="UP001597521">
    <property type="component" value="Unassembled WGS sequence"/>
</dbReference>
<feature type="transmembrane region" description="Helical" evidence="1">
    <location>
        <begin position="425"/>
        <end position="443"/>
    </location>
</feature>
<keyword evidence="3" id="KW-1185">Reference proteome</keyword>
<keyword evidence="1" id="KW-0472">Membrane</keyword>
<feature type="transmembrane region" description="Helical" evidence="1">
    <location>
        <begin position="21"/>
        <end position="48"/>
    </location>
</feature>
<feature type="transmembrane region" description="Helical" evidence="1">
    <location>
        <begin position="132"/>
        <end position="153"/>
    </location>
</feature>
<proteinExistence type="predicted"/>